<comment type="similarity">
    <text evidence="1">Belongs to the short-chain dehydrogenases/reductases (SDR) family.</text>
</comment>
<dbReference type="EMBL" id="JMIH01000034">
    <property type="protein sequence ID" value="KEO71933.1"/>
    <property type="molecule type" value="Genomic_DNA"/>
</dbReference>
<evidence type="ECO:0000313" key="2">
    <source>
        <dbReference type="EMBL" id="KEO71933.1"/>
    </source>
</evidence>
<dbReference type="RefSeq" id="WP_035078950.1">
    <property type="nucleotide sequence ID" value="NZ_JMIH01000034.1"/>
</dbReference>
<dbReference type="PANTHER" id="PTHR42879">
    <property type="entry name" value="3-OXOACYL-(ACYL-CARRIER-PROTEIN) REDUCTASE"/>
    <property type="match status" value="1"/>
</dbReference>
<comment type="caution">
    <text evidence="2">The sequence shown here is derived from an EMBL/GenBank/DDBJ whole genome shotgun (WGS) entry which is preliminary data.</text>
</comment>
<dbReference type="Proteomes" id="UP000027821">
    <property type="component" value="Unassembled WGS sequence"/>
</dbReference>
<dbReference type="InterPro" id="IPR036291">
    <property type="entry name" value="NAD(P)-bd_dom_sf"/>
</dbReference>
<dbReference type="PRINTS" id="PR00081">
    <property type="entry name" value="GDHRDH"/>
</dbReference>
<dbReference type="eggNOG" id="COG1028">
    <property type="taxonomic scope" value="Bacteria"/>
</dbReference>
<accession>A0A074KWE7</accession>
<dbReference type="AlphaFoldDB" id="A0A074KWE7"/>
<evidence type="ECO:0000313" key="3">
    <source>
        <dbReference type="Proteomes" id="UP000027821"/>
    </source>
</evidence>
<dbReference type="InterPro" id="IPR002347">
    <property type="entry name" value="SDR_fam"/>
</dbReference>
<sequence length="262" mass="28480">MDLQLKNKTALVTASSGGIGFAIADTLAKEGATVIVNGRSEESVSKAIKSLKESTGSENFKSAVGDLGKKENCDKIIEQYPDVDILINNVGYYEAIPFFESTEEDWQNIFNVNIMSAVRMSQYYTKKMIDKGEGRVILISSETAVNPDPNMGHYGATKTMMLSISRNLAELTSGTNVTVNTVMPGSTETESVRKLIKEQFSDVDIEEGMKKFMEENRPTSILGRLLQPEEIANLVAFVCSPKASGINGAALRVDGGIVKSVF</sequence>
<dbReference type="InterPro" id="IPR050259">
    <property type="entry name" value="SDR"/>
</dbReference>
<dbReference type="PRINTS" id="PR00080">
    <property type="entry name" value="SDRFAMILY"/>
</dbReference>
<dbReference type="STRING" id="1048983.EL17_20670"/>
<proteinExistence type="inferred from homology"/>
<dbReference type="Pfam" id="PF13561">
    <property type="entry name" value="adh_short_C2"/>
    <property type="match status" value="1"/>
</dbReference>
<name>A0A074KWE7_9BACT</name>
<dbReference type="FunFam" id="3.40.50.720:FF:000084">
    <property type="entry name" value="Short-chain dehydrogenase reductase"/>
    <property type="match status" value="1"/>
</dbReference>
<dbReference type="OrthoDB" id="9804774at2"/>
<dbReference type="PANTHER" id="PTHR42879:SF6">
    <property type="entry name" value="NADPH-DEPENDENT REDUCTASE BACG"/>
    <property type="match status" value="1"/>
</dbReference>
<evidence type="ECO:0000256" key="1">
    <source>
        <dbReference type="ARBA" id="ARBA00006484"/>
    </source>
</evidence>
<gene>
    <name evidence="2" type="ORF">EL17_20670</name>
</gene>
<organism evidence="2 3">
    <name type="scientific">Anditalea andensis</name>
    <dbReference type="NCBI Taxonomy" id="1048983"/>
    <lineage>
        <taxon>Bacteria</taxon>
        <taxon>Pseudomonadati</taxon>
        <taxon>Bacteroidota</taxon>
        <taxon>Cytophagia</taxon>
        <taxon>Cytophagales</taxon>
        <taxon>Cytophagaceae</taxon>
        <taxon>Anditalea</taxon>
    </lineage>
</organism>
<dbReference type="Gene3D" id="3.40.50.720">
    <property type="entry name" value="NAD(P)-binding Rossmann-like Domain"/>
    <property type="match status" value="1"/>
</dbReference>
<keyword evidence="3" id="KW-1185">Reference proteome</keyword>
<protein>
    <submittedName>
        <fullName evidence="2">3-oxoacyl-ACP reductase</fullName>
    </submittedName>
</protein>
<reference evidence="2 3" key="1">
    <citation type="submission" date="2014-04" db="EMBL/GenBank/DDBJ databases">
        <title>Characterization and application of a salt tolerant electro-active bacterium.</title>
        <authorList>
            <person name="Yang L."/>
            <person name="Wei S."/>
            <person name="Tay Q.X.M."/>
        </authorList>
    </citation>
    <scope>NUCLEOTIDE SEQUENCE [LARGE SCALE GENOMIC DNA]</scope>
    <source>
        <strain evidence="2 3">LY1</strain>
    </source>
</reference>
<dbReference type="SUPFAM" id="SSF51735">
    <property type="entry name" value="NAD(P)-binding Rossmann-fold domains"/>
    <property type="match status" value="1"/>
</dbReference>